<name>A0ABU5TRR1_9CYAN</name>
<protein>
    <submittedName>
        <fullName evidence="2">ScyD/ScyE family protein</fullName>
    </submittedName>
</protein>
<dbReference type="InterPro" id="IPR011042">
    <property type="entry name" value="6-blade_b-propeller_TolB-like"/>
</dbReference>
<dbReference type="SUPFAM" id="SSF63829">
    <property type="entry name" value="Calcium-dependent phosphotriesterase"/>
    <property type="match status" value="1"/>
</dbReference>
<dbReference type="NCBIfam" id="NF033206">
    <property type="entry name" value="ScyE_fam"/>
    <property type="match status" value="1"/>
</dbReference>
<dbReference type="EMBL" id="JAYGHT010000001">
    <property type="protein sequence ID" value="MEA5517377.1"/>
    <property type="molecule type" value="Genomic_DNA"/>
</dbReference>
<proteinExistence type="predicted"/>
<dbReference type="InterPro" id="IPR048031">
    <property type="entry name" value="ScyD/ScyE-like"/>
</dbReference>
<accession>A0ABU5TRR1</accession>
<evidence type="ECO:0000313" key="3">
    <source>
        <dbReference type="Proteomes" id="UP001301728"/>
    </source>
</evidence>
<evidence type="ECO:0000256" key="1">
    <source>
        <dbReference type="SAM" id="MobiDB-lite"/>
    </source>
</evidence>
<dbReference type="Gene3D" id="2.120.10.30">
    <property type="entry name" value="TolB, C-terminal domain"/>
    <property type="match status" value="2"/>
</dbReference>
<organism evidence="2 3">
    <name type="scientific">Limnoraphis robusta CCNP1315</name>
    <dbReference type="NCBI Taxonomy" id="3110306"/>
    <lineage>
        <taxon>Bacteria</taxon>
        <taxon>Bacillati</taxon>
        <taxon>Cyanobacteriota</taxon>
        <taxon>Cyanophyceae</taxon>
        <taxon>Oscillatoriophycideae</taxon>
        <taxon>Oscillatoriales</taxon>
        <taxon>Sirenicapillariaceae</taxon>
        <taxon>Limnoraphis</taxon>
    </lineage>
</organism>
<dbReference type="Proteomes" id="UP001301728">
    <property type="component" value="Unassembled WGS sequence"/>
</dbReference>
<keyword evidence="3" id="KW-1185">Reference proteome</keyword>
<evidence type="ECO:0000313" key="2">
    <source>
        <dbReference type="EMBL" id="MEA5517377.1"/>
    </source>
</evidence>
<sequence>MGCDCLWRSHPTTNLYSLQSRRLTLEMNILHSVRSLALTCFFFSIANTAQAATFTTFASGLNNARGLAFGPDGELYVAEAGIGGGSTSPNSIPSPNMPGFDLYLGNTGAISKVSQDGTVTPVLTGLSSVALAEGSNAVGPQDIAFDAFGTPYIVYGSVGDPARRDQTLNALAGNPYSENEVLGISEFGSLYQANFATGELTQLADLAAYELQNNPTGGDIDSNPNSLAINGETIYITDSGANNLFAYSLRENQLSLEAIFEPEIVSFESLLFPEGLGPPPAAPNDPTQAPETEEPSFALQYVPTGVAVGGDGNLYVAEFGGFPFPQGKSEITQIDANAQQTTFASGLIQLTDVAFAPNGKAYATVLASESLVLGGDRGKVVEIDTDGAVRTILDGNEVDGVELLVNLTVGTDGLVYVAGRGNGPDSTIFQIDPEGDAVDIPEPNTAPVVLIWGLLGTGYFVFKRKQTAA</sequence>
<gene>
    <name evidence="2" type="ORF">VB854_00290</name>
</gene>
<feature type="region of interest" description="Disordered" evidence="1">
    <location>
        <begin position="275"/>
        <end position="294"/>
    </location>
</feature>
<comment type="caution">
    <text evidence="2">The sequence shown here is derived from an EMBL/GenBank/DDBJ whole genome shotgun (WGS) entry which is preliminary data.</text>
</comment>
<reference evidence="2 3" key="1">
    <citation type="submission" date="2023-12" db="EMBL/GenBank/DDBJ databases">
        <title>Baltic Sea Cyanobacteria.</title>
        <authorList>
            <person name="Delbaje E."/>
            <person name="Fewer D.P."/>
            <person name="Shishido T.K."/>
        </authorList>
    </citation>
    <scope>NUCLEOTIDE SEQUENCE [LARGE SCALE GENOMIC DNA]</scope>
    <source>
        <strain evidence="2 3">CCNP 1315</strain>
    </source>
</reference>